<keyword evidence="9" id="KW-0645">Protease</keyword>
<keyword evidence="3 7" id="KW-0812">Transmembrane</keyword>
<proteinExistence type="inferred from homology"/>
<dbReference type="GO" id="GO:0006508">
    <property type="term" value="P:proteolysis"/>
    <property type="evidence" value="ECO:0007669"/>
    <property type="project" value="UniProtKB-KW"/>
</dbReference>
<evidence type="ECO:0000256" key="7">
    <source>
        <dbReference type="SAM" id="Phobius"/>
    </source>
</evidence>
<dbReference type="PANTHER" id="PTHR43731:SF14">
    <property type="entry name" value="PRESENILIN-ASSOCIATED RHOMBOID-LIKE PROTEIN, MITOCHONDRIAL"/>
    <property type="match status" value="1"/>
</dbReference>
<sequence length="207" mass="23681">MFNLPINHTISLIIITVVVSLVAFSQPRVMGRLIFWSPAIRQGQIDRFITYGFVHADGFHLLFNMITLFFFGSFIEQFYRQYAFNMGFALFYLGALIVSILPSYLQHRDDPQWMSLGASGAVSAVLFAFILFQPWNLIFVFFIPVPAIIFAILYIAYSIWAARRGNTAINHSAHLWGAAYGILCTILLEPRIISVFLYRLSHPNFLN</sequence>
<protein>
    <submittedName>
        <fullName evidence="9">Rhomboid family intramembrane serine protease</fullName>
    </submittedName>
</protein>
<feature type="domain" description="Peptidase S54 rhomboid" evidence="8">
    <location>
        <begin position="43"/>
        <end position="188"/>
    </location>
</feature>
<keyword evidence="10" id="KW-1185">Reference proteome</keyword>
<feature type="transmembrane region" description="Helical" evidence="7">
    <location>
        <begin position="48"/>
        <end position="70"/>
    </location>
</feature>
<feature type="transmembrane region" description="Helical" evidence="7">
    <location>
        <begin position="138"/>
        <end position="162"/>
    </location>
</feature>
<dbReference type="InterPro" id="IPR022764">
    <property type="entry name" value="Peptidase_S54_rhomboid_dom"/>
</dbReference>
<feature type="transmembrane region" description="Helical" evidence="7">
    <location>
        <begin position="6"/>
        <end position="27"/>
    </location>
</feature>
<evidence type="ECO:0000313" key="9">
    <source>
        <dbReference type="EMBL" id="OEY97619.1"/>
    </source>
</evidence>
<evidence type="ECO:0000259" key="8">
    <source>
        <dbReference type="Pfam" id="PF01694"/>
    </source>
</evidence>
<dbReference type="InterPro" id="IPR050925">
    <property type="entry name" value="Rhomboid_protease_S54"/>
</dbReference>
<dbReference type="RefSeq" id="WP_070068958.1">
    <property type="nucleotide sequence ID" value="NZ_MKKK01000006.1"/>
</dbReference>
<dbReference type="Gene3D" id="1.20.1540.10">
    <property type="entry name" value="Rhomboid-like"/>
    <property type="match status" value="1"/>
</dbReference>
<dbReference type="GO" id="GO:0016020">
    <property type="term" value="C:membrane"/>
    <property type="evidence" value="ECO:0007669"/>
    <property type="project" value="UniProtKB-SubCell"/>
</dbReference>
<gene>
    <name evidence="9" type="ORF">BJI46_09065</name>
</gene>
<keyword evidence="6 7" id="KW-0472">Membrane</keyword>
<feature type="transmembrane region" description="Helical" evidence="7">
    <location>
        <begin position="174"/>
        <end position="198"/>
    </location>
</feature>
<evidence type="ECO:0000313" key="10">
    <source>
        <dbReference type="Proteomes" id="UP000185895"/>
    </source>
</evidence>
<evidence type="ECO:0000256" key="5">
    <source>
        <dbReference type="ARBA" id="ARBA00022989"/>
    </source>
</evidence>
<dbReference type="GO" id="GO:0004252">
    <property type="term" value="F:serine-type endopeptidase activity"/>
    <property type="evidence" value="ECO:0007669"/>
    <property type="project" value="InterPro"/>
</dbReference>
<dbReference type="AlphaFoldDB" id="A0A1E7RDX8"/>
<comment type="subcellular location">
    <subcellularLocation>
        <location evidence="1">Membrane</location>
        <topology evidence="1">Multi-pass membrane protein</topology>
    </subcellularLocation>
</comment>
<name>A0A1E7RDX8_9GAMM</name>
<evidence type="ECO:0000256" key="2">
    <source>
        <dbReference type="ARBA" id="ARBA00009045"/>
    </source>
</evidence>
<comment type="similarity">
    <text evidence="2">Belongs to the peptidase S54 family.</text>
</comment>
<feature type="transmembrane region" description="Helical" evidence="7">
    <location>
        <begin position="113"/>
        <end position="132"/>
    </location>
</feature>
<comment type="caution">
    <text evidence="9">The sequence shown here is derived from an EMBL/GenBank/DDBJ whole genome shotgun (WGS) entry which is preliminary data.</text>
</comment>
<dbReference type="OrthoDB" id="9813074at2"/>
<feature type="transmembrane region" description="Helical" evidence="7">
    <location>
        <begin position="82"/>
        <end position="101"/>
    </location>
</feature>
<accession>A0A1E7RDX8</accession>
<reference evidence="9 10" key="1">
    <citation type="submission" date="2016-09" db="EMBL/GenBank/DDBJ databases">
        <authorList>
            <person name="Capua I."/>
            <person name="De Benedictis P."/>
            <person name="Joannis T."/>
            <person name="Lombin L.H."/>
            <person name="Cattoli G."/>
        </authorList>
    </citation>
    <scope>NUCLEOTIDE SEQUENCE [LARGE SCALE GENOMIC DNA]</scope>
    <source>
        <strain evidence="9 10">ANC 4671</strain>
    </source>
</reference>
<keyword evidence="5 7" id="KW-1133">Transmembrane helix</keyword>
<evidence type="ECO:0000256" key="4">
    <source>
        <dbReference type="ARBA" id="ARBA00022801"/>
    </source>
</evidence>
<evidence type="ECO:0000256" key="3">
    <source>
        <dbReference type="ARBA" id="ARBA00022692"/>
    </source>
</evidence>
<dbReference type="Pfam" id="PF01694">
    <property type="entry name" value="Rhomboid"/>
    <property type="match status" value="1"/>
</dbReference>
<organism evidence="9 10">
    <name type="scientific">Acinetobacter qingfengensis</name>
    <dbReference type="NCBI Taxonomy" id="1262585"/>
    <lineage>
        <taxon>Bacteria</taxon>
        <taxon>Pseudomonadati</taxon>
        <taxon>Pseudomonadota</taxon>
        <taxon>Gammaproteobacteria</taxon>
        <taxon>Moraxellales</taxon>
        <taxon>Moraxellaceae</taxon>
        <taxon>Acinetobacter</taxon>
    </lineage>
</organism>
<dbReference type="EMBL" id="MKKK01000006">
    <property type="protein sequence ID" value="OEY97619.1"/>
    <property type="molecule type" value="Genomic_DNA"/>
</dbReference>
<dbReference type="Proteomes" id="UP000185895">
    <property type="component" value="Unassembled WGS sequence"/>
</dbReference>
<dbReference type="PANTHER" id="PTHR43731">
    <property type="entry name" value="RHOMBOID PROTEASE"/>
    <property type="match status" value="1"/>
</dbReference>
<evidence type="ECO:0000256" key="1">
    <source>
        <dbReference type="ARBA" id="ARBA00004141"/>
    </source>
</evidence>
<dbReference type="InterPro" id="IPR035952">
    <property type="entry name" value="Rhomboid-like_sf"/>
</dbReference>
<evidence type="ECO:0000256" key="6">
    <source>
        <dbReference type="ARBA" id="ARBA00023136"/>
    </source>
</evidence>
<dbReference type="STRING" id="1262585.BJI46_09065"/>
<dbReference type="SUPFAM" id="SSF144091">
    <property type="entry name" value="Rhomboid-like"/>
    <property type="match status" value="1"/>
</dbReference>
<keyword evidence="4" id="KW-0378">Hydrolase</keyword>